<accession>A0ACB9KP60</accession>
<gene>
    <name evidence="1" type="ORF">L6164_032578</name>
</gene>
<comment type="caution">
    <text evidence="1">The sequence shown here is derived from an EMBL/GenBank/DDBJ whole genome shotgun (WGS) entry which is preliminary data.</text>
</comment>
<proteinExistence type="predicted"/>
<keyword evidence="2" id="KW-1185">Reference proteome</keyword>
<evidence type="ECO:0000313" key="1">
    <source>
        <dbReference type="EMBL" id="KAI4299086.1"/>
    </source>
</evidence>
<dbReference type="EMBL" id="CM039438">
    <property type="protein sequence ID" value="KAI4299086.1"/>
    <property type="molecule type" value="Genomic_DNA"/>
</dbReference>
<protein>
    <submittedName>
        <fullName evidence="1">Uncharacterized protein</fullName>
    </submittedName>
</protein>
<dbReference type="Proteomes" id="UP000828941">
    <property type="component" value="Chromosome 13"/>
</dbReference>
<organism evidence="1 2">
    <name type="scientific">Bauhinia variegata</name>
    <name type="common">Purple orchid tree</name>
    <name type="synonym">Phanera variegata</name>
    <dbReference type="NCBI Taxonomy" id="167791"/>
    <lineage>
        <taxon>Eukaryota</taxon>
        <taxon>Viridiplantae</taxon>
        <taxon>Streptophyta</taxon>
        <taxon>Embryophyta</taxon>
        <taxon>Tracheophyta</taxon>
        <taxon>Spermatophyta</taxon>
        <taxon>Magnoliopsida</taxon>
        <taxon>eudicotyledons</taxon>
        <taxon>Gunneridae</taxon>
        <taxon>Pentapetalae</taxon>
        <taxon>rosids</taxon>
        <taxon>fabids</taxon>
        <taxon>Fabales</taxon>
        <taxon>Fabaceae</taxon>
        <taxon>Cercidoideae</taxon>
        <taxon>Cercideae</taxon>
        <taxon>Bauhiniinae</taxon>
        <taxon>Bauhinia</taxon>
    </lineage>
</organism>
<name>A0ACB9KP60_BAUVA</name>
<evidence type="ECO:0000313" key="2">
    <source>
        <dbReference type="Proteomes" id="UP000828941"/>
    </source>
</evidence>
<sequence>MLVVNQDGCIGIVMQEHESTPTSVGCETWNSYRLSPLVSLAFRIVFKFCDLRHVLFTGILSDREDWERISQGKHDIGSSNCMCLQWWIEDLRGMPNFCIYESNLIIRLFCNPS</sequence>
<reference evidence="1 2" key="1">
    <citation type="journal article" date="2022" name="DNA Res.">
        <title>Chromosomal-level genome assembly of the orchid tree Bauhinia variegata (Leguminosae; Cercidoideae) supports the allotetraploid origin hypothesis of Bauhinia.</title>
        <authorList>
            <person name="Zhong Y."/>
            <person name="Chen Y."/>
            <person name="Zheng D."/>
            <person name="Pang J."/>
            <person name="Liu Y."/>
            <person name="Luo S."/>
            <person name="Meng S."/>
            <person name="Qian L."/>
            <person name="Wei D."/>
            <person name="Dai S."/>
            <person name="Zhou R."/>
        </authorList>
    </citation>
    <scope>NUCLEOTIDE SEQUENCE [LARGE SCALE GENOMIC DNA]</scope>
    <source>
        <strain evidence="1">BV-YZ2020</strain>
    </source>
</reference>